<dbReference type="PANTHER" id="PTHR33295">
    <property type="entry name" value="ATPASE"/>
    <property type="match status" value="1"/>
</dbReference>
<dbReference type="InterPro" id="IPR041682">
    <property type="entry name" value="AAA_14"/>
</dbReference>
<dbReference type="SUPFAM" id="SSF52540">
    <property type="entry name" value="P-loop containing nucleoside triphosphate hydrolases"/>
    <property type="match status" value="1"/>
</dbReference>
<dbReference type="InterPro" id="IPR027417">
    <property type="entry name" value="P-loop_NTPase"/>
</dbReference>
<dbReference type="Pfam" id="PF13173">
    <property type="entry name" value="AAA_14"/>
    <property type="match status" value="1"/>
</dbReference>
<dbReference type="GO" id="GO:0005524">
    <property type="term" value="F:ATP binding"/>
    <property type="evidence" value="ECO:0007669"/>
    <property type="project" value="UniProtKB-KW"/>
</dbReference>
<dbReference type="AlphaFoldDB" id="A0A7J5TI10"/>
<gene>
    <name evidence="3" type="ORF">GBB04_05375</name>
</gene>
<evidence type="ECO:0000259" key="2">
    <source>
        <dbReference type="Pfam" id="PF13635"/>
    </source>
</evidence>
<dbReference type="Proteomes" id="UP000429211">
    <property type="component" value="Unassembled WGS sequence"/>
</dbReference>
<keyword evidence="3" id="KW-0547">Nucleotide-binding</keyword>
<proteinExistence type="predicted"/>
<sequence length="439" mass="50797">MAFNSAIVDNLYDFDPVRRLFQYEGVAMETYRREHYLTQLRPFYDDSDLIKVITGIRRCGKSSLMNTVMDELLKLKVPKNNIIYINLDRREHRTVTTPEKLDRVIERAVRGASDGLRYLFIDEVQNVKGFETVINGWREEGDCSIFMTGSNSYLLSGELATKLTGRYIELEMFTLSFHEYLGMRNFLNKPAIPTSQAFRDYLTYGGFPKSLEYDDPDAKAAYIQDVIGQIFDKDITARKTVRNRDTFARVQDYLINNCAAPTNLTGIIKYLKNSENVTLKRETLATYIRLLKNAKILYKCPRFDLRSRKSLRGGEKYYLADPGIRFARNTDARISYGPSLENALYTHLKSKGYDVSVGTIGKLECDFIIRKRDQYAYIQVSMSIQDPTVEEREYRPFGKLADGYPKYLFTLDPLPLQRDGVRHLNLMEFLQNDGDINFG</sequence>
<keyword evidence="3" id="KW-0067">ATP-binding</keyword>
<dbReference type="EMBL" id="WDPD01000004">
    <property type="protein sequence ID" value="KAB7461505.1"/>
    <property type="molecule type" value="Genomic_DNA"/>
</dbReference>
<feature type="domain" description="AAA" evidence="1">
    <location>
        <begin position="50"/>
        <end position="181"/>
    </location>
</feature>
<dbReference type="Pfam" id="PF13635">
    <property type="entry name" value="DUF4143"/>
    <property type="match status" value="1"/>
</dbReference>
<evidence type="ECO:0000259" key="1">
    <source>
        <dbReference type="Pfam" id="PF13173"/>
    </source>
</evidence>
<organism evidence="3 4">
    <name type="scientific">Bifidobacterium dentium</name>
    <dbReference type="NCBI Taxonomy" id="1689"/>
    <lineage>
        <taxon>Bacteria</taxon>
        <taxon>Bacillati</taxon>
        <taxon>Actinomycetota</taxon>
        <taxon>Actinomycetes</taxon>
        <taxon>Bifidobacteriales</taxon>
        <taxon>Bifidobacteriaceae</taxon>
        <taxon>Bifidobacterium</taxon>
    </lineage>
</organism>
<feature type="domain" description="DUF4143" evidence="2">
    <location>
        <begin position="233"/>
        <end position="381"/>
    </location>
</feature>
<dbReference type="PANTHER" id="PTHR33295:SF20">
    <property type="entry name" value="ATPASE"/>
    <property type="match status" value="1"/>
</dbReference>
<dbReference type="Gene3D" id="3.40.50.300">
    <property type="entry name" value="P-loop containing nucleotide triphosphate hydrolases"/>
    <property type="match status" value="1"/>
</dbReference>
<dbReference type="InterPro" id="IPR025420">
    <property type="entry name" value="DUF4143"/>
</dbReference>
<name>A0A7J5TI10_9BIFI</name>
<dbReference type="RefSeq" id="WP_003838255.1">
    <property type="nucleotide sequence ID" value="NZ_CABKPB010000001.1"/>
</dbReference>
<protein>
    <submittedName>
        <fullName evidence="3">ATP-binding protein</fullName>
    </submittedName>
</protein>
<comment type="caution">
    <text evidence="3">The sequence shown here is derived from an EMBL/GenBank/DDBJ whole genome shotgun (WGS) entry which is preliminary data.</text>
</comment>
<evidence type="ECO:0000313" key="4">
    <source>
        <dbReference type="Proteomes" id="UP000429211"/>
    </source>
</evidence>
<reference evidence="3 4" key="1">
    <citation type="journal article" date="2019" name="Nat. Med.">
        <title>A library of human gut bacterial isolates paired with longitudinal multiomics data enables mechanistic microbiome research.</title>
        <authorList>
            <person name="Poyet M."/>
            <person name="Groussin M."/>
            <person name="Gibbons S.M."/>
            <person name="Avila-Pacheco J."/>
            <person name="Jiang X."/>
            <person name="Kearney S.M."/>
            <person name="Perrotta A.R."/>
            <person name="Berdy B."/>
            <person name="Zhao S."/>
            <person name="Lieberman T.D."/>
            <person name="Swanson P.K."/>
            <person name="Smith M."/>
            <person name="Roesemann S."/>
            <person name="Alexander J.E."/>
            <person name="Rich S.A."/>
            <person name="Livny J."/>
            <person name="Vlamakis H."/>
            <person name="Clish C."/>
            <person name="Bullock K."/>
            <person name="Deik A."/>
            <person name="Scott J."/>
            <person name="Pierce K.A."/>
            <person name="Xavier R.J."/>
            <person name="Alm E.J."/>
        </authorList>
    </citation>
    <scope>NUCLEOTIDE SEQUENCE [LARGE SCALE GENOMIC DNA]</scope>
    <source>
        <strain evidence="3 4">BIOML-A2</strain>
    </source>
</reference>
<evidence type="ECO:0000313" key="3">
    <source>
        <dbReference type="EMBL" id="KAB7461505.1"/>
    </source>
</evidence>
<accession>A0A7J5TI10</accession>